<protein>
    <submittedName>
        <fullName evidence="1">Uncharacterized protein</fullName>
    </submittedName>
</protein>
<gene>
    <name evidence="1" type="ORF">AWC31_07945</name>
</gene>
<organism evidence="1 2">
    <name type="scientific">Mycolicibacterium wolinskyi</name>
    <dbReference type="NCBI Taxonomy" id="59750"/>
    <lineage>
        <taxon>Bacteria</taxon>
        <taxon>Bacillati</taxon>
        <taxon>Actinomycetota</taxon>
        <taxon>Actinomycetes</taxon>
        <taxon>Mycobacteriales</taxon>
        <taxon>Mycobacteriaceae</taxon>
        <taxon>Mycolicibacterium</taxon>
    </lineage>
</organism>
<proteinExistence type="predicted"/>
<evidence type="ECO:0000313" key="2">
    <source>
        <dbReference type="Proteomes" id="UP000193964"/>
    </source>
</evidence>
<sequence length="140" mass="15438">MGPSARIAVTIPGRVILARRRYAIVGELLRDVPQASAIGICAVDPLDDRSGHRIGFEAVKALAKIRFCRVRVRASVDEPVTIRWSTTEISGRVLRESGHRRTDAHLDSCTLALAHPAEKRHHQVVRFGAGINRAADLRHP</sequence>
<accession>A0A1X2EV99</accession>
<comment type="caution">
    <text evidence="1">The sequence shown here is derived from an EMBL/GenBank/DDBJ whole genome shotgun (WGS) entry which is preliminary data.</text>
</comment>
<name>A0A1X2EV99_9MYCO</name>
<evidence type="ECO:0000313" key="1">
    <source>
        <dbReference type="EMBL" id="ORX10103.1"/>
    </source>
</evidence>
<dbReference type="EMBL" id="LQQA01000033">
    <property type="protein sequence ID" value="ORX10103.1"/>
    <property type="molecule type" value="Genomic_DNA"/>
</dbReference>
<reference evidence="1 2" key="1">
    <citation type="submission" date="2016-01" db="EMBL/GenBank/DDBJ databases">
        <title>The new phylogeny of the genus Mycobacterium.</title>
        <authorList>
            <person name="Tarcisio F."/>
            <person name="Conor M."/>
            <person name="Antonella G."/>
            <person name="Elisabetta G."/>
            <person name="Giulia F.S."/>
            <person name="Sara T."/>
            <person name="Anna F."/>
            <person name="Clotilde B."/>
            <person name="Roberto B."/>
            <person name="Veronica D.S."/>
            <person name="Fabio R."/>
            <person name="Monica P."/>
            <person name="Olivier J."/>
            <person name="Enrico T."/>
            <person name="Nicola S."/>
        </authorList>
    </citation>
    <scope>NUCLEOTIDE SEQUENCE [LARGE SCALE GENOMIC DNA]</scope>
    <source>
        <strain evidence="1 2">ATCC 700010</strain>
    </source>
</reference>
<dbReference type="AlphaFoldDB" id="A0A1X2EV99"/>
<dbReference type="Proteomes" id="UP000193964">
    <property type="component" value="Unassembled WGS sequence"/>
</dbReference>